<dbReference type="AlphaFoldDB" id="A0A3D8IM59"/>
<accession>A0A3D8IM59</accession>
<dbReference type="EMBL" id="NXLT01000007">
    <property type="protein sequence ID" value="RDU66319.1"/>
    <property type="molecule type" value="Genomic_DNA"/>
</dbReference>
<dbReference type="GO" id="GO:0003677">
    <property type="term" value="F:DNA binding"/>
    <property type="evidence" value="ECO:0007669"/>
    <property type="project" value="InterPro"/>
</dbReference>
<dbReference type="GO" id="GO:0008047">
    <property type="term" value="F:enzyme activator activity"/>
    <property type="evidence" value="ECO:0007669"/>
    <property type="project" value="TreeGrafter"/>
</dbReference>
<dbReference type="PANTHER" id="PTHR13779">
    <property type="entry name" value="WERNER HELICASE-INTERACTING PROTEIN 1 FAMILY MEMBER"/>
    <property type="match status" value="1"/>
</dbReference>
<dbReference type="Pfam" id="PF16193">
    <property type="entry name" value="AAA_assoc_2"/>
    <property type="match status" value="1"/>
</dbReference>
<dbReference type="InterPro" id="IPR021886">
    <property type="entry name" value="MgsA_C"/>
</dbReference>
<dbReference type="InterPro" id="IPR008921">
    <property type="entry name" value="DNA_pol3_clamp-load_cplx_C"/>
</dbReference>
<dbReference type="PANTHER" id="PTHR13779:SF7">
    <property type="entry name" value="ATPASE WRNIP1"/>
    <property type="match status" value="1"/>
</dbReference>
<comment type="function">
    <text evidence="1">DNA-dependent ATPase that plays important roles in cellular responses to stalled DNA replication processes.</text>
</comment>
<dbReference type="GO" id="GO:0006261">
    <property type="term" value="P:DNA-templated DNA replication"/>
    <property type="evidence" value="ECO:0007669"/>
    <property type="project" value="TreeGrafter"/>
</dbReference>
<keyword evidence="3" id="KW-0547">Nucleotide-binding</keyword>
<evidence type="ECO:0000313" key="7">
    <source>
        <dbReference type="Proteomes" id="UP000256514"/>
    </source>
</evidence>
<evidence type="ECO:0000259" key="5">
    <source>
        <dbReference type="SMART" id="SM00382"/>
    </source>
</evidence>
<dbReference type="GO" id="GO:0000731">
    <property type="term" value="P:DNA synthesis involved in DNA repair"/>
    <property type="evidence" value="ECO:0007669"/>
    <property type="project" value="TreeGrafter"/>
</dbReference>
<dbReference type="InterPro" id="IPR003593">
    <property type="entry name" value="AAA+_ATPase"/>
</dbReference>
<dbReference type="OrthoDB" id="9778364at2"/>
<keyword evidence="4" id="KW-0067">ATP-binding</keyword>
<evidence type="ECO:0000256" key="4">
    <source>
        <dbReference type="ARBA" id="ARBA00022840"/>
    </source>
</evidence>
<keyword evidence="7" id="KW-1185">Reference proteome</keyword>
<dbReference type="Gene3D" id="3.40.50.300">
    <property type="entry name" value="P-loop containing nucleotide triphosphate hydrolases"/>
    <property type="match status" value="1"/>
</dbReference>
<protein>
    <recommendedName>
        <fullName evidence="2">Replication-associated recombination protein A</fullName>
    </recommendedName>
</protein>
<comment type="caution">
    <text evidence="6">The sequence shown here is derived from an EMBL/GenBank/DDBJ whole genome shotgun (WGS) entry which is preliminary data.</text>
</comment>
<gene>
    <name evidence="6" type="ORF">CQA54_07550</name>
</gene>
<dbReference type="InterPro" id="IPR051314">
    <property type="entry name" value="AAA_ATPase_RarA/MGS1/WRNIP1"/>
</dbReference>
<dbReference type="SUPFAM" id="SSF52540">
    <property type="entry name" value="P-loop containing nucleoside triphosphate hydrolases"/>
    <property type="match status" value="1"/>
</dbReference>
<dbReference type="Gene3D" id="1.20.272.10">
    <property type="match status" value="1"/>
</dbReference>
<dbReference type="CDD" id="cd00009">
    <property type="entry name" value="AAA"/>
    <property type="match status" value="1"/>
</dbReference>
<dbReference type="Pfam" id="PF12002">
    <property type="entry name" value="MgsA_C"/>
    <property type="match status" value="1"/>
</dbReference>
<dbReference type="GO" id="GO:0009378">
    <property type="term" value="F:four-way junction helicase activity"/>
    <property type="evidence" value="ECO:0007669"/>
    <property type="project" value="InterPro"/>
</dbReference>
<dbReference type="SMART" id="SM00382">
    <property type="entry name" value="AAA"/>
    <property type="match status" value="1"/>
</dbReference>
<dbReference type="GO" id="GO:0006310">
    <property type="term" value="P:DNA recombination"/>
    <property type="evidence" value="ECO:0007669"/>
    <property type="project" value="InterPro"/>
</dbReference>
<name>A0A3D8IM59_9HELI</name>
<dbReference type="Gene3D" id="1.10.3710.10">
    <property type="entry name" value="DNA polymerase III clamp loader subunits, C-terminal domain"/>
    <property type="match status" value="1"/>
</dbReference>
<evidence type="ECO:0000313" key="6">
    <source>
        <dbReference type="EMBL" id="RDU66319.1"/>
    </source>
</evidence>
<dbReference type="Gene3D" id="1.10.8.60">
    <property type="match status" value="1"/>
</dbReference>
<evidence type="ECO:0000256" key="3">
    <source>
        <dbReference type="ARBA" id="ARBA00022741"/>
    </source>
</evidence>
<dbReference type="FunFam" id="1.20.272.10:FF:000001">
    <property type="entry name" value="Putative AAA family ATPase"/>
    <property type="match status" value="1"/>
</dbReference>
<reference evidence="6 7" key="1">
    <citation type="submission" date="2018-04" db="EMBL/GenBank/DDBJ databases">
        <title>Novel Campyloabacter and Helicobacter Species and Strains.</title>
        <authorList>
            <person name="Mannion A.J."/>
            <person name="Shen Z."/>
            <person name="Fox J.G."/>
        </authorList>
    </citation>
    <scope>NUCLEOTIDE SEQUENCE [LARGE SCALE GENOMIC DNA]</scope>
    <source>
        <strain evidence="6 7">MIT 12-6600</strain>
    </source>
</reference>
<dbReference type="RefSeq" id="WP_115571489.1">
    <property type="nucleotide sequence ID" value="NZ_NXLT01000007.1"/>
</dbReference>
<dbReference type="InterPro" id="IPR027417">
    <property type="entry name" value="P-loop_NTPase"/>
</dbReference>
<feature type="domain" description="AAA+ ATPase" evidence="5">
    <location>
        <begin position="37"/>
        <end position="159"/>
    </location>
</feature>
<dbReference type="Proteomes" id="UP000256514">
    <property type="component" value="Unassembled WGS sequence"/>
</dbReference>
<organism evidence="6 7">
    <name type="scientific">Helicobacter equorum</name>
    <dbReference type="NCBI Taxonomy" id="361872"/>
    <lineage>
        <taxon>Bacteria</taxon>
        <taxon>Pseudomonadati</taxon>
        <taxon>Campylobacterota</taxon>
        <taxon>Epsilonproteobacteria</taxon>
        <taxon>Campylobacterales</taxon>
        <taxon>Helicobacteraceae</taxon>
        <taxon>Helicobacter</taxon>
    </lineage>
</organism>
<evidence type="ECO:0000256" key="1">
    <source>
        <dbReference type="ARBA" id="ARBA00002393"/>
    </source>
</evidence>
<sequence length="401" mass="44666">MKNIANALRPKNLDEFIGQAHIIGKDTPLYKNILSQTPPHCIFYGPPGCGKTTLARLICEMLEYEIGYFNATAFKLENLKAFVLQYQNSLYKCAVFIDEIHRLNKAQQEFLLPIMEEGQVLVLGASTTNPFYTLTNAIRSRCFLFEFMPLSRLDLKKLLDRALSLYPCALDSQSYEYLIESSGGDGRAMLNLLDAVLDVKPITIDTLKAMRPFSLNDGSSEDSTHYNLISAMIKSIRGSDVHASIYYLARLIAGGENPEFIARRLVILASEDIGNANPNALNLATSTMQAVSKIGYPESRIILAQCVIYLASSPKSNTAYKAINAALDSIAKGNLLPIVPNILPDSKEYLYPHDFGGYVTQTYLATPQHFVEHTDKGFEKTLNEWLDKIHAIHTAKDSHSK</sequence>
<dbReference type="Pfam" id="PF05496">
    <property type="entry name" value="RuvB_N"/>
    <property type="match status" value="1"/>
</dbReference>
<dbReference type="InterPro" id="IPR032423">
    <property type="entry name" value="AAA_assoc_2"/>
</dbReference>
<dbReference type="InterPro" id="IPR008824">
    <property type="entry name" value="RuvB-like_N"/>
</dbReference>
<dbReference type="GO" id="GO:0017116">
    <property type="term" value="F:single-stranded DNA helicase activity"/>
    <property type="evidence" value="ECO:0007669"/>
    <property type="project" value="TreeGrafter"/>
</dbReference>
<dbReference type="SUPFAM" id="SSF48019">
    <property type="entry name" value="post-AAA+ oligomerization domain-like"/>
    <property type="match status" value="1"/>
</dbReference>
<evidence type="ECO:0000256" key="2">
    <source>
        <dbReference type="ARBA" id="ARBA00020776"/>
    </source>
</evidence>
<dbReference type="GO" id="GO:0005524">
    <property type="term" value="F:ATP binding"/>
    <property type="evidence" value="ECO:0007669"/>
    <property type="project" value="UniProtKB-KW"/>
</dbReference>
<dbReference type="CDD" id="cd18139">
    <property type="entry name" value="HLD_clamp_RarA"/>
    <property type="match status" value="1"/>
</dbReference>
<proteinExistence type="predicted"/>